<sequence>MEKRYKTVGRRKSAIAKVIIAPGNGNITINGKYFEDYVQNNPKLIKIIQAPLILLEMEKSFNIKIHSLGGGLSGQSDAIKLGIARALYVIVETESQRKLKINGLLTRNPLCKERRKYGLKKARKAPQFSKR</sequence>
<dbReference type="InterPro" id="IPR023035">
    <property type="entry name" value="Ribosomal_uS9_bac/plastid"/>
</dbReference>
<proteinExistence type="inferred from homology"/>
<evidence type="ECO:0000256" key="4">
    <source>
        <dbReference type="HAMAP-Rule" id="MF_00532"/>
    </source>
</evidence>
<comment type="similarity">
    <text evidence="1 4 5">Belongs to the universal ribosomal protein uS9 family.</text>
</comment>
<dbReference type="PROSITE" id="PS00360">
    <property type="entry name" value="RIBOSOMAL_S9"/>
    <property type="match status" value="1"/>
</dbReference>
<dbReference type="RefSeq" id="YP_009144897.1">
    <property type="nucleotide sequence ID" value="NC_027269.1"/>
</dbReference>
<dbReference type="InterPro" id="IPR020568">
    <property type="entry name" value="Ribosomal_Su5_D2-typ_SF"/>
</dbReference>
<reference evidence="6" key="1">
    <citation type="journal article" date="2015" name="J. Eukaryot. Microbiol.">
        <title>Chloroplast Genome Evolution in the Euglenaceae.</title>
        <authorList>
            <person name="Bennett M.S."/>
            <person name="Triemer R.E."/>
        </authorList>
    </citation>
    <scope>NUCLEOTIDE SEQUENCE</scope>
    <source>
        <strain evidence="6">UTEX 373</strain>
    </source>
</reference>
<dbReference type="GO" id="GO:0006412">
    <property type="term" value="P:translation"/>
    <property type="evidence" value="ECO:0007669"/>
    <property type="project" value="UniProtKB-UniRule"/>
</dbReference>
<organism evidence="6">
    <name type="scientific">Euglena anabaena</name>
    <name type="common">Euglenaria anabaena</name>
    <dbReference type="NCBI Taxonomy" id="38273"/>
    <lineage>
        <taxon>Eukaryota</taxon>
        <taxon>Discoba</taxon>
        <taxon>Euglenozoa</taxon>
        <taxon>Euglenida</taxon>
        <taxon>Spirocuta</taxon>
        <taxon>Euglenophyceae</taxon>
        <taxon>Euglenales</taxon>
        <taxon>Euglenaceae</taxon>
        <taxon>Euglenaria</taxon>
    </lineage>
</organism>
<dbReference type="Pfam" id="PF00380">
    <property type="entry name" value="Ribosomal_S9"/>
    <property type="match status" value="1"/>
</dbReference>
<geneLocation type="chloroplast" evidence="6"/>
<dbReference type="HAMAP" id="MF_00532_B">
    <property type="entry name" value="Ribosomal_uS9_B"/>
    <property type="match status" value="1"/>
</dbReference>
<evidence type="ECO:0000256" key="5">
    <source>
        <dbReference type="RuleBase" id="RU003815"/>
    </source>
</evidence>
<dbReference type="InterPro" id="IPR000754">
    <property type="entry name" value="Ribosomal_uS9"/>
</dbReference>
<keyword evidence="3 4" id="KW-0687">Ribonucleoprotein</keyword>
<keyword evidence="6" id="KW-0934">Plastid</keyword>
<dbReference type="AlphaFoldDB" id="A0A0G3F6Q3"/>
<dbReference type="InterPro" id="IPR014721">
    <property type="entry name" value="Ribsml_uS5_D2-typ_fold_subgr"/>
</dbReference>
<accession>A0A0G3F6Q3</accession>
<dbReference type="GO" id="GO:0015935">
    <property type="term" value="C:small ribosomal subunit"/>
    <property type="evidence" value="ECO:0007669"/>
    <property type="project" value="TreeGrafter"/>
</dbReference>
<evidence type="ECO:0000256" key="2">
    <source>
        <dbReference type="ARBA" id="ARBA00022980"/>
    </source>
</evidence>
<dbReference type="PANTHER" id="PTHR21569">
    <property type="entry name" value="RIBOSOMAL PROTEIN S9"/>
    <property type="match status" value="1"/>
</dbReference>
<evidence type="ECO:0000256" key="3">
    <source>
        <dbReference type="ARBA" id="ARBA00023274"/>
    </source>
</evidence>
<name>A0A0G3F6Q3_EUGAN</name>
<dbReference type="GeneID" id="24573226"/>
<protein>
    <recommendedName>
        <fullName evidence="4">Small ribosomal subunit protein uS9c</fullName>
    </recommendedName>
</protein>
<dbReference type="SUPFAM" id="SSF54211">
    <property type="entry name" value="Ribosomal protein S5 domain 2-like"/>
    <property type="match status" value="1"/>
</dbReference>
<dbReference type="PANTHER" id="PTHR21569:SF1">
    <property type="entry name" value="SMALL RIBOSOMAL SUBUNIT PROTEIN US9M"/>
    <property type="match status" value="1"/>
</dbReference>
<dbReference type="GO" id="GO:0003723">
    <property type="term" value="F:RNA binding"/>
    <property type="evidence" value="ECO:0007669"/>
    <property type="project" value="TreeGrafter"/>
</dbReference>
<keyword evidence="2 4" id="KW-0689">Ribosomal protein</keyword>
<comment type="subcellular location">
    <subcellularLocation>
        <location evidence="4">Plastid</location>
        <location evidence="4">Chloroplast</location>
    </subcellularLocation>
</comment>
<keyword evidence="6" id="KW-0150">Chloroplast</keyword>
<evidence type="ECO:0000313" key="6">
    <source>
        <dbReference type="EMBL" id="AKJ83344.1"/>
    </source>
</evidence>
<evidence type="ECO:0000256" key="1">
    <source>
        <dbReference type="ARBA" id="ARBA00005251"/>
    </source>
</evidence>
<dbReference type="FunFam" id="3.30.230.10:FF:000001">
    <property type="entry name" value="30S ribosomal protein S9"/>
    <property type="match status" value="1"/>
</dbReference>
<dbReference type="GO" id="GO:0009507">
    <property type="term" value="C:chloroplast"/>
    <property type="evidence" value="ECO:0007669"/>
    <property type="project" value="UniProtKB-SubCell"/>
</dbReference>
<dbReference type="InterPro" id="IPR020574">
    <property type="entry name" value="Ribosomal_uS9_CS"/>
</dbReference>
<dbReference type="Gene3D" id="3.30.230.10">
    <property type="match status" value="1"/>
</dbReference>
<dbReference type="EMBL" id="KP453743">
    <property type="protein sequence ID" value="AKJ83344.1"/>
    <property type="molecule type" value="Genomic_DNA"/>
</dbReference>
<dbReference type="GO" id="GO:0003735">
    <property type="term" value="F:structural constituent of ribosome"/>
    <property type="evidence" value="ECO:0007669"/>
    <property type="project" value="InterPro"/>
</dbReference>
<gene>
    <name evidence="4 6" type="primary">rps9</name>
</gene>
<dbReference type="NCBIfam" id="NF001099">
    <property type="entry name" value="PRK00132.1"/>
    <property type="match status" value="1"/>
</dbReference>